<dbReference type="AlphaFoldDB" id="A0A2T9Z274"/>
<accession>A0A2T9Z274</accession>
<evidence type="ECO:0000256" key="1">
    <source>
        <dbReference type="SAM" id="MobiDB-lite"/>
    </source>
</evidence>
<evidence type="ECO:0000313" key="2">
    <source>
        <dbReference type="EMBL" id="PVU98634.1"/>
    </source>
</evidence>
<gene>
    <name evidence="2" type="ORF">BB560_005636</name>
</gene>
<dbReference type="OrthoDB" id="70376at2759"/>
<comment type="caution">
    <text evidence="2">The sequence shown here is derived from an EMBL/GenBank/DDBJ whole genome shotgun (WGS) entry which is preliminary data.</text>
</comment>
<proteinExistence type="predicted"/>
<sequence>MENIAADIEERRKRIREEKDLLEVTSDSLPDTSRGLNKRSLRHRGHDVATASNNKPNASAARKKQSHVILLPPLPEEDIISDLVEIRKATGVDGPLALPNITKKGFKAGKR</sequence>
<feature type="region of interest" description="Disordered" evidence="1">
    <location>
        <begin position="26"/>
        <end position="66"/>
    </location>
</feature>
<feature type="compositionally biased region" description="Basic residues" evidence="1">
    <location>
        <begin position="36"/>
        <end position="45"/>
    </location>
</feature>
<keyword evidence="3" id="KW-1185">Reference proteome</keyword>
<organism evidence="2 3">
    <name type="scientific">Smittium megazygosporum</name>
    <dbReference type="NCBI Taxonomy" id="133381"/>
    <lineage>
        <taxon>Eukaryota</taxon>
        <taxon>Fungi</taxon>
        <taxon>Fungi incertae sedis</taxon>
        <taxon>Zoopagomycota</taxon>
        <taxon>Kickxellomycotina</taxon>
        <taxon>Harpellomycetes</taxon>
        <taxon>Harpellales</taxon>
        <taxon>Legeriomycetaceae</taxon>
        <taxon>Smittium</taxon>
    </lineage>
</organism>
<dbReference type="EMBL" id="MBFS01002359">
    <property type="protein sequence ID" value="PVU98634.1"/>
    <property type="molecule type" value="Genomic_DNA"/>
</dbReference>
<dbReference type="Proteomes" id="UP000245609">
    <property type="component" value="Unassembled WGS sequence"/>
</dbReference>
<reference evidence="2 3" key="1">
    <citation type="journal article" date="2018" name="MBio">
        <title>Comparative Genomics Reveals the Core Gene Toolbox for the Fungus-Insect Symbiosis.</title>
        <authorList>
            <person name="Wang Y."/>
            <person name="Stata M."/>
            <person name="Wang W."/>
            <person name="Stajich J.E."/>
            <person name="White M.M."/>
            <person name="Moncalvo J.M."/>
        </authorList>
    </citation>
    <scope>NUCLEOTIDE SEQUENCE [LARGE SCALE GENOMIC DNA]</scope>
    <source>
        <strain evidence="2 3">SC-DP-2</strain>
    </source>
</reference>
<protein>
    <submittedName>
        <fullName evidence="2">Uncharacterized protein</fullName>
    </submittedName>
</protein>
<dbReference type="STRING" id="133381.A0A2T9Z274"/>
<evidence type="ECO:0000313" key="3">
    <source>
        <dbReference type="Proteomes" id="UP000245609"/>
    </source>
</evidence>
<name>A0A2T9Z274_9FUNG</name>
<feature type="compositionally biased region" description="Polar residues" evidence="1">
    <location>
        <begin position="26"/>
        <end position="35"/>
    </location>
</feature>